<keyword evidence="1" id="KW-0805">Transcription regulation</keyword>
<dbReference type="InterPro" id="IPR037923">
    <property type="entry name" value="HTH-like"/>
</dbReference>
<keyword evidence="6" id="KW-1185">Reference proteome</keyword>
<keyword evidence="2" id="KW-0238">DNA-binding</keyword>
<dbReference type="RefSeq" id="WP_258388033.1">
    <property type="nucleotide sequence ID" value="NZ_CP091430.1"/>
</dbReference>
<dbReference type="InterPro" id="IPR020449">
    <property type="entry name" value="Tscrpt_reg_AraC-type_HTH"/>
</dbReference>
<dbReference type="EMBL" id="CP091430">
    <property type="protein sequence ID" value="UVI31973.1"/>
    <property type="molecule type" value="Genomic_DNA"/>
</dbReference>
<dbReference type="PROSITE" id="PS01124">
    <property type="entry name" value="HTH_ARAC_FAMILY_2"/>
    <property type="match status" value="1"/>
</dbReference>
<organism evidence="5 6">
    <name type="scientific">Paenibacillus spongiae</name>
    <dbReference type="NCBI Taxonomy" id="2909671"/>
    <lineage>
        <taxon>Bacteria</taxon>
        <taxon>Bacillati</taxon>
        <taxon>Bacillota</taxon>
        <taxon>Bacilli</taxon>
        <taxon>Bacillales</taxon>
        <taxon>Paenibacillaceae</taxon>
        <taxon>Paenibacillus</taxon>
    </lineage>
</organism>
<dbReference type="Pfam" id="PF12833">
    <property type="entry name" value="HTH_18"/>
    <property type="match status" value="1"/>
</dbReference>
<evidence type="ECO:0000256" key="3">
    <source>
        <dbReference type="ARBA" id="ARBA00023163"/>
    </source>
</evidence>
<dbReference type="InterPro" id="IPR018062">
    <property type="entry name" value="HTH_AraC-typ_CS"/>
</dbReference>
<dbReference type="SMART" id="SM00342">
    <property type="entry name" value="HTH_ARAC"/>
    <property type="match status" value="1"/>
</dbReference>
<dbReference type="PRINTS" id="PR00032">
    <property type="entry name" value="HTHARAC"/>
</dbReference>
<keyword evidence="3" id="KW-0804">Transcription</keyword>
<dbReference type="InterPro" id="IPR018060">
    <property type="entry name" value="HTH_AraC"/>
</dbReference>
<protein>
    <submittedName>
        <fullName evidence="5">AraC family transcriptional regulator</fullName>
    </submittedName>
</protein>
<dbReference type="InterPro" id="IPR014710">
    <property type="entry name" value="RmlC-like_jellyroll"/>
</dbReference>
<dbReference type="PROSITE" id="PS00041">
    <property type="entry name" value="HTH_ARAC_FAMILY_1"/>
    <property type="match status" value="1"/>
</dbReference>
<evidence type="ECO:0000313" key="5">
    <source>
        <dbReference type="EMBL" id="UVI31973.1"/>
    </source>
</evidence>
<dbReference type="Gene3D" id="1.10.10.60">
    <property type="entry name" value="Homeodomain-like"/>
    <property type="match status" value="2"/>
</dbReference>
<name>A0ABY5SEL4_9BACL</name>
<dbReference type="Gene3D" id="2.60.120.10">
    <property type="entry name" value="Jelly Rolls"/>
    <property type="match status" value="1"/>
</dbReference>
<evidence type="ECO:0000313" key="6">
    <source>
        <dbReference type="Proteomes" id="UP001057877"/>
    </source>
</evidence>
<dbReference type="InterPro" id="IPR003313">
    <property type="entry name" value="AraC-bd"/>
</dbReference>
<accession>A0ABY5SEL4</accession>
<dbReference type="SUPFAM" id="SSF46689">
    <property type="entry name" value="Homeodomain-like"/>
    <property type="match status" value="2"/>
</dbReference>
<dbReference type="InterPro" id="IPR009057">
    <property type="entry name" value="Homeodomain-like_sf"/>
</dbReference>
<evidence type="ECO:0000256" key="2">
    <source>
        <dbReference type="ARBA" id="ARBA00023125"/>
    </source>
</evidence>
<evidence type="ECO:0000259" key="4">
    <source>
        <dbReference type="PROSITE" id="PS01124"/>
    </source>
</evidence>
<dbReference type="Pfam" id="PF02311">
    <property type="entry name" value="AraC_binding"/>
    <property type="match status" value="1"/>
</dbReference>
<gene>
    <name evidence="5" type="ORF">L1F29_09215</name>
</gene>
<dbReference type="PANTHER" id="PTHR43280">
    <property type="entry name" value="ARAC-FAMILY TRANSCRIPTIONAL REGULATOR"/>
    <property type="match status" value="1"/>
</dbReference>
<reference evidence="5" key="1">
    <citation type="submission" date="2022-01" db="EMBL/GenBank/DDBJ databases">
        <title>Paenibacillus spongiae sp. nov., isolated from marine sponge.</title>
        <authorList>
            <person name="Li Z."/>
            <person name="Zhang M."/>
        </authorList>
    </citation>
    <scope>NUCLEOTIDE SEQUENCE</scope>
    <source>
        <strain evidence="5">PHS-Z3</strain>
    </source>
</reference>
<dbReference type="SUPFAM" id="SSF51215">
    <property type="entry name" value="Regulatory protein AraC"/>
    <property type="match status" value="1"/>
</dbReference>
<evidence type="ECO:0000256" key="1">
    <source>
        <dbReference type="ARBA" id="ARBA00023015"/>
    </source>
</evidence>
<proteinExistence type="predicted"/>
<dbReference type="PANTHER" id="PTHR43280:SF28">
    <property type="entry name" value="HTH-TYPE TRANSCRIPTIONAL ACTIVATOR RHAS"/>
    <property type="match status" value="1"/>
</dbReference>
<feature type="domain" description="HTH araC/xylS-type" evidence="4">
    <location>
        <begin position="179"/>
        <end position="277"/>
    </location>
</feature>
<sequence length="277" mass="32326">MSDPLIFETPGSLVSMEYIKRTGPFKMQTGHYHNFYEIYYLVSGQRRYFIEDRSYSIQEGDLVFINPQVLHQTSDEGESAHERIVIYFTESFLRNSYHAEADLLLRPYMRDNPVYRLQVKERMQVEALMEKLMHEMRTKETGYELAIRLGVIDLLLSAARYSARSNVSPLDTPLYRKITDIVRFINENYAEPLTLNSLAGKFHVSPYYLSRTFKQATGLTIFEYMNITRIKAAEQLLKQSVLSVTDVSSAVGYNNFSHFGKMFKKHTKATPREYRKS</sequence>
<dbReference type="Proteomes" id="UP001057877">
    <property type="component" value="Chromosome"/>
</dbReference>